<feature type="transmembrane region" description="Helical" evidence="1">
    <location>
        <begin position="9"/>
        <end position="26"/>
    </location>
</feature>
<gene>
    <name evidence="2" type="ORF">AF333_30030</name>
    <name evidence="3" type="ORF">SAMN04487909_12915</name>
</gene>
<evidence type="ECO:0000256" key="1">
    <source>
        <dbReference type="SAM" id="Phobius"/>
    </source>
</evidence>
<dbReference type="EMBL" id="FNED01000029">
    <property type="protein sequence ID" value="SDJ81200.1"/>
    <property type="molecule type" value="Genomic_DNA"/>
</dbReference>
<keyword evidence="1" id="KW-0812">Transmembrane</keyword>
<dbReference type="Proteomes" id="UP000182836">
    <property type="component" value="Unassembled WGS sequence"/>
</dbReference>
<dbReference type="PATRIC" id="fig|47500.12.peg.243"/>
<dbReference type="GeneID" id="42309370"/>
<evidence type="ECO:0000313" key="5">
    <source>
        <dbReference type="Proteomes" id="UP000182836"/>
    </source>
</evidence>
<evidence type="ECO:0000313" key="2">
    <source>
        <dbReference type="EMBL" id="KON84191.1"/>
    </source>
</evidence>
<sequence length="61" mass="6612">MTKYQKQSLFIAILGVACFVGVGISVGERNTLLSAIFLVAAVFVIGFGFMLKSKRRKDGTL</sequence>
<dbReference type="PROSITE" id="PS51257">
    <property type="entry name" value="PROKAR_LIPOPROTEIN"/>
    <property type="match status" value="1"/>
</dbReference>
<feature type="transmembrane region" description="Helical" evidence="1">
    <location>
        <begin position="32"/>
        <end position="51"/>
    </location>
</feature>
<organism evidence="2 4">
    <name type="scientific">Aneurinibacillus migulanus</name>
    <name type="common">Bacillus migulanus</name>
    <dbReference type="NCBI Taxonomy" id="47500"/>
    <lineage>
        <taxon>Bacteria</taxon>
        <taxon>Bacillati</taxon>
        <taxon>Bacillota</taxon>
        <taxon>Bacilli</taxon>
        <taxon>Bacillales</taxon>
        <taxon>Paenibacillaceae</taxon>
        <taxon>Aneurinibacillus group</taxon>
        <taxon>Aneurinibacillus</taxon>
    </lineage>
</organism>
<name>A0A0D1XYF4_ANEMI</name>
<accession>A0A0D1XYF4</accession>
<dbReference type="RefSeq" id="WP_043063600.1">
    <property type="nucleotide sequence ID" value="NZ_BJOA01000086.1"/>
</dbReference>
<dbReference type="Pfam" id="PF17259">
    <property type="entry name" value="DUF5325"/>
    <property type="match status" value="1"/>
</dbReference>
<evidence type="ECO:0000313" key="4">
    <source>
        <dbReference type="Proteomes" id="UP000037269"/>
    </source>
</evidence>
<reference evidence="3 5" key="2">
    <citation type="submission" date="2016-10" db="EMBL/GenBank/DDBJ databases">
        <authorList>
            <person name="de Groot N.N."/>
        </authorList>
    </citation>
    <scope>NUCLEOTIDE SEQUENCE [LARGE SCALE GENOMIC DNA]</scope>
    <source>
        <strain evidence="3 5">DSM 2895</strain>
    </source>
</reference>
<dbReference type="AlphaFoldDB" id="A0A0D1XYF4"/>
<keyword evidence="4" id="KW-1185">Reference proteome</keyword>
<evidence type="ECO:0000313" key="3">
    <source>
        <dbReference type="EMBL" id="SDJ81200.1"/>
    </source>
</evidence>
<dbReference type="OrthoDB" id="2679959at2"/>
<keyword evidence="1" id="KW-1133">Transmembrane helix</keyword>
<protein>
    <submittedName>
        <fullName evidence="2">Uncharacterized protein</fullName>
    </submittedName>
</protein>
<proteinExistence type="predicted"/>
<reference evidence="2 4" key="1">
    <citation type="submission" date="2015-07" db="EMBL/GenBank/DDBJ databases">
        <title>Fjat-14205 dsm 2895.</title>
        <authorList>
            <person name="Liu B."/>
            <person name="Wang J."/>
            <person name="Zhu Y."/>
            <person name="Liu G."/>
            <person name="Chen Q."/>
            <person name="Chen Z."/>
            <person name="Lan J."/>
            <person name="Che J."/>
            <person name="Ge C."/>
            <person name="Shi H."/>
            <person name="Pan Z."/>
            <person name="Liu X."/>
        </authorList>
    </citation>
    <scope>NUCLEOTIDE SEQUENCE [LARGE SCALE GENOMIC DNA]</scope>
    <source>
        <strain evidence="2 4">DSM 2895</strain>
    </source>
</reference>
<dbReference type="InterPro" id="IPR035211">
    <property type="entry name" value="DUF5325"/>
</dbReference>
<keyword evidence="1" id="KW-0472">Membrane</keyword>
<dbReference type="Proteomes" id="UP000037269">
    <property type="component" value="Unassembled WGS sequence"/>
</dbReference>
<dbReference type="EMBL" id="LGUG01000013">
    <property type="protein sequence ID" value="KON84191.1"/>
    <property type="molecule type" value="Genomic_DNA"/>
</dbReference>